<feature type="signal peptide" evidence="1">
    <location>
        <begin position="1"/>
        <end position="18"/>
    </location>
</feature>
<keyword evidence="1" id="KW-0732">Signal</keyword>
<dbReference type="PROSITE" id="PS51009">
    <property type="entry name" value="CYTCII"/>
    <property type="match status" value="1"/>
</dbReference>
<dbReference type="GO" id="GO:0022900">
    <property type="term" value="P:electron transport chain"/>
    <property type="evidence" value="ECO:0007669"/>
    <property type="project" value="InterPro"/>
</dbReference>
<dbReference type="Gene3D" id="1.20.120.10">
    <property type="entry name" value="Cytochrome c/b562"/>
    <property type="match status" value="1"/>
</dbReference>
<proteinExistence type="predicted"/>
<dbReference type="EMBL" id="MSCO01000002">
    <property type="protein sequence ID" value="PQJ85201.1"/>
    <property type="molecule type" value="Genomic_DNA"/>
</dbReference>
<name>A0A2S7X4M1_9GAMM</name>
<dbReference type="InterPro" id="IPR010980">
    <property type="entry name" value="Cyt_c/b562"/>
</dbReference>
<reference evidence="2 3" key="1">
    <citation type="submission" date="2016-12" db="EMBL/GenBank/DDBJ databases">
        <title>Diversity of luminous bacteria.</title>
        <authorList>
            <person name="Yoshizawa S."/>
            <person name="Kogure K."/>
        </authorList>
    </citation>
    <scope>NUCLEOTIDE SEQUENCE [LARGE SCALE GENOMIC DNA]</scope>
    <source>
        <strain evidence="2 3">ATCC 33715</strain>
    </source>
</reference>
<dbReference type="Pfam" id="PF01322">
    <property type="entry name" value="Cytochrom_C_2"/>
    <property type="match status" value="1"/>
</dbReference>
<protein>
    <submittedName>
        <fullName evidence="2">Cytochrome C</fullName>
    </submittedName>
</protein>
<accession>A0A2S7X4M1</accession>
<dbReference type="InterPro" id="IPR002321">
    <property type="entry name" value="Cyt_c_II"/>
</dbReference>
<dbReference type="GO" id="GO:0009055">
    <property type="term" value="F:electron transfer activity"/>
    <property type="evidence" value="ECO:0007669"/>
    <property type="project" value="InterPro"/>
</dbReference>
<dbReference type="Proteomes" id="UP000239263">
    <property type="component" value="Unassembled WGS sequence"/>
</dbReference>
<gene>
    <name evidence="2" type="ORF">BTO22_11225</name>
</gene>
<evidence type="ECO:0000313" key="3">
    <source>
        <dbReference type="Proteomes" id="UP000239263"/>
    </source>
</evidence>
<dbReference type="OrthoDB" id="5815156at2"/>
<dbReference type="AlphaFoldDB" id="A0A2S7X4M1"/>
<comment type="caution">
    <text evidence="2">The sequence shown here is derived from an EMBL/GenBank/DDBJ whole genome shotgun (WGS) entry which is preliminary data.</text>
</comment>
<dbReference type="RefSeq" id="WP_060993278.1">
    <property type="nucleotide sequence ID" value="NZ_CAWNRT010000002.1"/>
</dbReference>
<dbReference type="GO" id="GO:0020037">
    <property type="term" value="F:heme binding"/>
    <property type="evidence" value="ECO:0007669"/>
    <property type="project" value="InterPro"/>
</dbReference>
<evidence type="ECO:0000256" key="1">
    <source>
        <dbReference type="SAM" id="SignalP"/>
    </source>
</evidence>
<feature type="chain" id="PRO_5015783886" evidence="1">
    <location>
        <begin position="19"/>
        <end position="143"/>
    </location>
</feature>
<dbReference type="SUPFAM" id="SSF47175">
    <property type="entry name" value="Cytochromes"/>
    <property type="match status" value="1"/>
</dbReference>
<evidence type="ECO:0000313" key="2">
    <source>
        <dbReference type="EMBL" id="PQJ85201.1"/>
    </source>
</evidence>
<organism evidence="2 3">
    <name type="scientific">Aliivibrio sifiae</name>
    <dbReference type="NCBI Taxonomy" id="566293"/>
    <lineage>
        <taxon>Bacteria</taxon>
        <taxon>Pseudomonadati</taxon>
        <taxon>Pseudomonadota</taxon>
        <taxon>Gammaproteobacteria</taxon>
        <taxon>Vibrionales</taxon>
        <taxon>Vibrionaceae</taxon>
        <taxon>Aliivibrio</taxon>
    </lineage>
</organism>
<sequence length="143" mass="16260">MKKLVLSLCVLLPNIVFAQSNVELINARQLAFVNIENQSEQVEDMIDEDAPNWNEIESISYELSKHSQLLTTAFPESSQDGSKAKEAVWNKPEKFNQLMQEMDSGFVQLYQASQQQDKALAEAGLEQAQDTCNACHRSYRSRF</sequence>
<dbReference type="GO" id="GO:0005506">
    <property type="term" value="F:iron ion binding"/>
    <property type="evidence" value="ECO:0007669"/>
    <property type="project" value="InterPro"/>
</dbReference>